<dbReference type="EMBL" id="CAJZBQ010000054">
    <property type="protein sequence ID" value="CAG9332510.1"/>
    <property type="molecule type" value="Genomic_DNA"/>
</dbReference>
<gene>
    <name evidence="1" type="ORF">BSTOLATCC_MIC55955</name>
</gene>
<comment type="caution">
    <text evidence="1">The sequence shown here is derived from an EMBL/GenBank/DDBJ whole genome shotgun (WGS) entry which is preliminary data.</text>
</comment>
<name>A0AAU9K2R8_9CILI</name>
<dbReference type="AlphaFoldDB" id="A0AAU9K2R8"/>
<proteinExistence type="predicted"/>
<organism evidence="1 2">
    <name type="scientific">Blepharisma stoltei</name>
    <dbReference type="NCBI Taxonomy" id="1481888"/>
    <lineage>
        <taxon>Eukaryota</taxon>
        <taxon>Sar</taxon>
        <taxon>Alveolata</taxon>
        <taxon>Ciliophora</taxon>
        <taxon>Postciliodesmatophora</taxon>
        <taxon>Heterotrichea</taxon>
        <taxon>Heterotrichida</taxon>
        <taxon>Blepharismidae</taxon>
        <taxon>Blepharisma</taxon>
    </lineage>
</organism>
<dbReference type="Proteomes" id="UP001162131">
    <property type="component" value="Unassembled WGS sequence"/>
</dbReference>
<accession>A0AAU9K2R8</accession>
<evidence type="ECO:0000313" key="2">
    <source>
        <dbReference type="Proteomes" id="UP001162131"/>
    </source>
</evidence>
<protein>
    <submittedName>
        <fullName evidence="1">Uncharacterized protein</fullName>
    </submittedName>
</protein>
<evidence type="ECO:0000313" key="1">
    <source>
        <dbReference type="EMBL" id="CAG9332510.1"/>
    </source>
</evidence>
<reference evidence="1" key="1">
    <citation type="submission" date="2021-09" db="EMBL/GenBank/DDBJ databases">
        <authorList>
            <consortium name="AG Swart"/>
            <person name="Singh M."/>
            <person name="Singh A."/>
            <person name="Seah K."/>
            <person name="Emmerich C."/>
        </authorList>
    </citation>
    <scope>NUCLEOTIDE SEQUENCE</scope>
    <source>
        <strain evidence="1">ATCC30299</strain>
    </source>
</reference>
<keyword evidence="2" id="KW-1185">Reference proteome</keyword>
<sequence>MKSNNLGRPSKNIFELEKHYRSKKSKKERQQKSRHQFWLQTIFWILYKVILNCDRDARFIYFYESLNNKIVNTIEWGEISVSEYINNFFQIVRVKGNVTIERIESLRSGIDDNFNFQEEVMEPFTKCLVGDGQNVDEIFLETLFDVELVIDIDRKIRGEIHYYMVKCHSLAGTNIEDYYDKEIEKLVQKIQIIEQEKKNAPTIDKTADSSNLEETKDESTCSVPWQVKSQRKIKGSKAVEYPLNTEELSSDLGIKHTEQPVDFVENYECNDPQDSDSSDLSGAPQYQQIRTLSPEKNSESSVQFVSKYEQEECIDANWDNLFRNYPNEFPPGNNQNVRETERSEENNRMEICNYSISNSQIAPPTEQILNFKQTTDLPSNEANGSFSGKQDSMELVPQEVIHIQTDANQQSIDLPMDTYSELGLESINSDSNGNTHIQQFQPEEYNHVSSEPDKMDMDEKLDSDFNKYSTQASINEGNRECLSHSFESELFDEIGYSLNLN</sequence>